<keyword evidence="4 11" id="KW-0808">Transferase</keyword>
<evidence type="ECO:0000256" key="5">
    <source>
        <dbReference type="ARBA" id="ARBA00023136"/>
    </source>
</evidence>
<evidence type="ECO:0000256" key="4">
    <source>
        <dbReference type="ARBA" id="ARBA00022679"/>
    </source>
</evidence>
<accession>A0A941ESQ7</accession>
<comment type="subcellular location">
    <subcellularLocation>
        <location evidence="1">Cell membrane</location>
    </subcellularLocation>
</comment>
<dbReference type="Pfam" id="PF00535">
    <property type="entry name" value="Glycos_transf_2"/>
    <property type="match status" value="1"/>
</dbReference>
<evidence type="ECO:0000256" key="1">
    <source>
        <dbReference type="ARBA" id="ARBA00004236"/>
    </source>
</evidence>
<evidence type="ECO:0000256" key="3">
    <source>
        <dbReference type="ARBA" id="ARBA00022676"/>
    </source>
</evidence>
<dbReference type="GO" id="GO:0005886">
    <property type="term" value="C:plasma membrane"/>
    <property type="evidence" value="ECO:0007669"/>
    <property type="project" value="UniProtKB-SubCell"/>
</dbReference>
<evidence type="ECO:0000256" key="6">
    <source>
        <dbReference type="ARBA" id="ARBA00037281"/>
    </source>
</evidence>
<evidence type="ECO:0000313" key="12">
    <source>
        <dbReference type="Proteomes" id="UP000675781"/>
    </source>
</evidence>
<dbReference type="GO" id="GO:0016757">
    <property type="term" value="F:glycosyltransferase activity"/>
    <property type="evidence" value="ECO:0007669"/>
    <property type="project" value="UniProtKB-KW"/>
</dbReference>
<comment type="function">
    <text evidence="6">Catalyzes the glycosylation of 4,4'-diaponeurosporenoate, i.e. the esterification of glucose at the C1'' position with the carboxyl group of 4,4'-diaponeurosporenic acid, to form glycosyl-4,4'-diaponeurosporenoate. This is a step in the biosynthesis of staphyloxanthin, an orange pigment present in most staphylococci strains.</text>
</comment>
<evidence type="ECO:0000313" key="11">
    <source>
        <dbReference type="EMBL" id="MBR7836845.1"/>
    </source>
</evidence>
<sequence length="313" mass="33396">MKTRAALAVTQLDLDLPDGPLVGPAETTTVLALIRLHRHPLGVVEVRIESGHPFATRLRRAAVLELGPAILEHELRDQAAEPMPWELAEPATASAAHAFADPSVPPCLRRRATLLGDPPSISVVVGTREQQPDRLARCLDSLAAVRYPRYEVLVVDSAPETDATRRLVNRADGPVRYLRTRRPGRAAVHELGAAEATGRLLAFTGDDVRVDRDWLPALAESFADAQVGCVAGLTMPVDPPAPPRGILSRGGAWRGATPGLNLAVDADLAHDLRGFDPDAVAELSARAAYQPDAVVWHQHRGAPVAALTLSAAS</sequence>
<reference evidence="11" key="1">
    <citation type="submission" date="2021-04" db="EMBL/GenBank/DDBJ databases">
        <title>Genome based classification of Actinospica acidithermotolerans sp. nov., an actinobacterium isolated from an Indonesian hot spring.</title>
        <authorList>
            <person name="Kusuma A.B."/>
            <person name="Putra K.E."/>
            <person name="Nafisah S."/>
            <person name="Loh J."/>
            <person name="Nouioui I."/>
            <person name="Goodfellow M."/>
        </authorList>
    </citation>
    <scope>NUCLEOTIDE SEQUENCE</scope>
    <source>
        <strain evidence="11">CSCA 57</strain>
    </source>
</reference>
<keyword evidence="5" id="KW-0472">Membrane</keyword>
<keyword evidence="3 11" id="KW-0328">Glycosyltransferase</keyword>
<keyword evidence="2" id="KW-1003">Cell membrane</keyword>
<comment type="similarity">
    <text evidence="8">Belongs to the glycosyltransferase 2 family. CrtQ subfamily.</text>
</comment>
<evidence type="ECO:0000256" key="2">
    <source>
        <dbReference type="ARBA" id="ARBA00022475"/>
    </source>
</evidence>
<name>A0A941ESQ7_9ACTN</name>
<evidence type="ECO:0000256" key="8">
    <source>
        <dbReference type="ARBA" id="ARBA00038120"/>
    </source>
</evidence>
<dbReference type="InterPro" id="IPR001173">
    <property type="entry name" value="Glyco_trans_2-like"/>
</dbReference>
<dbReference type="InterPro" id="IPR029044">
    <property type="entry name" value="Nucleotide-diphossugar_trans"/>
</dbReference>
<comment type="caution">
    <text evidence="11">The sequence shown here is derived from an EMBL/GenBank/DDBJ whole genome shotgun (WGS) entry which is preliminary data.</text>
</comment>
<evidence type="ECO:0000256" key="7">
    <source>
        <dbReference type="ARBA" id="ARBA00037904"/>
    </source>
</evidence>
<keyword evidence="12" id="KW-1185">Reference proteome</keyword>
<comment type="pathway">
    <text evidence="7">Carotenoid biosynthesis; staphyloxanthin biosynthesis; staphyloxanthin from farnesyl diphosphate: step 4/5.</text>
</comment>
<gene>
    <name evidence="11" type="ORF">KDL01_26440</name>
</gene>
<proteinExistence type="inferred from homology"/>
<evidence type="ECO:0000256" key="9">
    <source>
        <dbReference type="ARBA" id="ARBA00040345"/>
    </source>
</evidence>
<protein>
    <recommendedName>
        <fullName evidence="9">4,4'-diaponeurosporenoate glycosyltransferase</fullName>
    </recommendedName>
</protein>
<dbReference type="RefSeq" id="WP_212531316.1">
    <property type="nucleotide sequence ID" value="NZ_JAGSOG010000165.1"/>
</dbReference>
<dbReference type="PANTHER" id="PTHR43646">
    <property type="entry name" value="GLYCOSYLTRANSFERASE"/>
    <property type="match status" value="1"/>
</dbReference>
<evidence type="ECO:0000259" key="10">
    <source>
        <dbReference type="Pfam" id="PF00535"/>
    </source>
</evidence>
<dbReference type="Gene3D" id="3.90.550.10">
    <property type="entry name" value="Spore Coat Polysaccharide Biosynthesis Protein SpsA, Chain A"/>
    <property type="match status" value="1"/>
</dbReference>
<dbReference type="AlphaFoldDB" id="A0A941ESQ7"/>
<feature type="domain" description="Glycosyltransferase 2-like" evidence="10">
    <location>
        <begin position="122"/>
        <end position="236"/>
    </location>
</feature>
<dbReference type="Proteomes" id="UP000675781">
    <property type="component" value="Unassembled WGS sequence"/>
</dbReference>
<organism evidence="11 12">
    <name type="scientific">Actinospica durhamensis</name>
    <dbReference type="NCBI Taxonomy" id="1508375"/>
    <lineage>
        <taxon>Bacteria</taxon>
        <taxon>Bacillati</taxon>
        <taxon>Actinomycetota</taxon>
        <taxon>Actinomycetes</taxon>
        <taxon>Catenulisporales</taxon>
        <taxon>Actinospicaceae</taxon>
        <taxon>Actinospica</taxon>
    </lineage>
</organism>
<dbReference type="PANTHER" id="PTHR43646:SF2">
    <property type="entry name" value="GLYCOSYLTRANSFERASE 2-LIKE DOMAIN-CONTAINING PROTEIN"/>
    <property type="match status" value="1"/>
</dbReference>
<dbReference type="SUPFAM" id="SSF53448">
    <property type="entry name" value="Nucleotide-diphospho-sugar transferases"/>
    <property type="match status" value="1"/>
</dbReference>
<dbReference type="EMBL" id="JAGSOG010000165">
    <property type="protein sequence ID" value="MBR7836845.1"/>
    <property type="molecule type" value="Genomic_DNA"/>
</dbReference>